<dbReference type="PANTHER" id="PTHR43611:SF3">
    <property type="entry name" value="FLAVIN MONONUCLEOTIDE HYDROLASE 1, CHLOROPLATIC"/>
    <property type="match status" value="1"/>
</dbReference>
<dbReference type="RefSeq" id="WP_186875652.1">
    <property type="nucleotide sequence ID" value="NZ_JACOPF010000001.1"/>
</dbReference>
<dbReference type="InterPro" id="IPR036412">
    <property type="entry name" value="HAD-like_sf"/>
</dbReference>
<dbReference type="PANTHER" id="PTHR43611">
    <property type="entry name" value="ALPHA-D-GLUCOSE 1-PHOSPHATE PHOSPHATASE"/>
    <property type="match status" value="1"/>
</dbReference>
<dbReference type="Gene3D" id="3.40.50.1000">
    <property type="entry name" value="HAD superfamily/HAD-like"/>
    <property type="match status" value="1"/>
</dbReference>
<name>A0A923LJ71_9FIRM</name>
<dbReference type="AlphaFoldDB" id="A0A923LJ71"/>
<sequence length="197" mass="22519">MYYKNIIFDFGNVVGTFQADSILKHFCSSKEDFTLLSSILFRNWQALDAGAIDYEENAQIAISLLPDRLKENGRAFFAEWIRYVMPLPKTWDFIRELKERNAGIYLLSNAPTKFAEEAPNVFEILKLFDGIVFSAPLKMAKPDPEIYRHLFAAFHLEPKDCFFIDDTEKNILAGRALGMDGIVFTQDIDAVKKAVGF</sequence>
<organism evidence="1 2">
    <name type="scientific">Mediterraneibacter hominis</name>
    <dbReference type="NCBI Taxonomy" id="2763054"/>
    <lineage>
        <taxon>Bacteria</taxon>
        <taxon>Bacillati</taxon>
        <taxon>Bacillota</taxon>
        <taxon>Clostridia</taxon>
        <taxon>Lachnospirales</taxon>
        <taxon>Lachnospiraceae</taxon>
        <taxon>Mediterraneibacter</taxon>
    </lineage>
</organism>
<dbReference type="SFLD" id="SFLDS00003">
    <property type="entry name" value="Haloacid_Dehalogenase"/>
    <property type="match status" value="1"/>
</dbReference>
<gene>
    <name evidence="1" type="ORF">H8S37_09100</name>
</gene>
<dbReference type="InterPro" id="IPR006439">
    <property type="entry name" value="HAD-SF_hydro_IA"/>
</dbReference>
<evidence type="ECO:0000313" key="2">
    <source>
        <dbReference type="Proteomes" id="UP000652477"/>
    </source>
</evidence>
<dbReference type="SFLD" id="SFLDG01129">
    <property type="entry name" value="C1.5:_HAD__Beta-PGM__Phosphata"/>
    <property type="match status" value="1"/>
</dbReference>
<dbReference type="Proteomes" id="UP000652477">
    <property type="component" value="Unassembled WGS sequence"/>
</dbReference>
<comment type="caution">
    <text evidence="1">The sequence shown here is derived from an EMBL/GenBank/DDBJ whole genome shotgun (WGS) entry which is preliminary data.</text>
</comment>
<reference evidence="1" key="1">
    <citation type="submission" date="2020-08" db="EMBL/GenBank/DDBJ databases">
        <title>Genome public.</title>
        <authorList>
            <person name="Liu C."/>
            <person name="Sun Q."/>
        </authorList>
    </citation>
    <scope>NUCLEOTIDE SEQUENCE</scope>
    <source>
        <strain evidence="1">NSJ-55</strain>
    </source>
</reference>
<proteinExistence type="predicted"/>
<dbReference type="CDD" id="cd02603">
    <property type="entry name" value="HAD_sEH-N_like"/>
    <property type="match status" value="1"/>
</dbReference>
<dbReference type="Gene3D" id="1.10.150.240">
    <property type="entry name" value="Putative phosphatase, domain 2"/>
    <property type="match status" value="1"/>
</dbReference>
<evidence type="ECO:0000313" key="1">
    <source>
        <dbReference type="EMBL" id="MBC5689082.1"/>
    </source>
</evidence>
<keyword evidence="2" id="KW-1185">Reference proteome</keyword>
<accession>A0A923LJ71</accession>
<dbReference type="SUPFAM" id="SSF56784">
    <property type="entry name" value="HAD-like"/>
    <property type="match status" value="1"/>
</dbReference>
<dbReference type="Pfam" id="PF00702">
    <property type="entry name" value="Hydrolase"/>
    <property type="match status" value="1"/>
</dbReference>
<dbReference type="InterPro" id="IPR023214">
    <property type="entry name" value="HAD_sf"/>
</dbReference>
<dbReference type="EMBL" id="JACOPF010000001">
    <property type="protein sequence ID" value="MBC5689082.1"/>
    <property type="molecule type" value="Genomic_DNA"/>
</dbReference>
<dbReference type="NCBIfam" id="TIGR01509">
    <property type="entry name" value="HAD-SF-IA-v3"/>
    <property type="match status" value="1"/>
</dbReference>
<protein>
    <submittedName>
        <fullName evidence="1">HAD family phosphatase</fullName>
    </submittedName>
</protein>
<dbReference type="InterPro" id="IPR023198">
    <property type="entry name" value="PGP-like_dom2"/>
</dbReference>